<dbReference type="Proteomes" id="UP000677228">
    <property type="component" value="Unassembled WGS sequence"/>
</dbReference>
<organism evidence="2 6">
    <name type="scientific">Didymodactylos carnosus</name>
    <dbReference type="NCBI Taxonomy" id="1234261"/>
    <lineage>
        <taxon>Eukaryota</taxon>
        <taxon>Metazoa</taxon>
        <taxon>Spiralia</taxon>
        <taxon>Gnathifera</taxon>
        <taxon>Rotifera</taxon>
        <taxon>Eurotatoria</taxon>
        <taxon>Bdelloidea</taxon>
        <taxon>Philodinida</taxon>
        <taxon>Philodinidae</taxon>
        <taxon>Didymodactylos</taxon>
    </lineage>
</organism>
<dbReference type="EMBL" id="CAJNOK010015646">
    <property type="protein sequence ID" value="CAF1229527.1"/>
    <property type="molecule type" value="Genomic_DNA"/>
</dbReference>
<sequence>MVIPVIWQPIIPQMSYIPAFDQKVNMATPISPTYPRNDMMNGYMMNNGYSYALLYNGWLHLIDNTRIEQFLGEMPPSRVNYTNGCIWISVHNRSKAKNLGVQNLNGLYQEFKQMEYILGTNLNQEYMKQLALKYNMLCGKWMCFVDTPDVDRVWSVIARAVSNGRLGHQAKVQSSNPNGIKTHIICVYTNNFLDLDERETIKNELQKVLIESNTVVKRIAYKPDLYTYVGIYQNHHSLNETIDDIVW</sequence>
<evidence type="ECO:0000256" key="1">
    <source>
        <dbReference type="ARBA" id="ARBA00010568"/>
    </source>
</evidence>
<dbReference type="PANTHER" id="PTHR31977">
    <property type="entry name" value="UPF0696 PROTEIN C11ORF68"/>
    <property type="match status" value="1"/>
</dbReference>
<dbReference type="PANTHER" id="PTHR31977:SF1">
    <property type="entry name" value="UPF0696 PROTEIN C11ORF68"/>
    <property type="match status" value="1"/>
</dbReference>
<comment type="similarity">
    <text evidence="1">Belongs to the UPF0696 family.</text>
</comment>
<evidence type="ECO:0000313" key="4">
    <source>
        <dbReference type="EMBL" id="CAF3705161.1"/>
    </source>
</evidence>
<dbReference type="Gene3D" id="3.30.760.10">
    <property type="entry name" value="RNA Cap, Translation Initiation Factor Eif4e"/>
    <property type="match status" value="1"/>
</dbReference>
<dbReference type="Proteomes" id="UP000663829">
    <property type="component" value="Unassembled WGS sequence"/>
</dbReference>
<name>A0A814BIP3_9BILA</name>
<evidence type="ECO:0000313" key="5">
    <source>
        <dbReference type="EMBL" id="CAF4037413.1"/>
    </source>
</evidence>
<protein>
    <submittedName>
        <fullName evidence="2">Uncharacterized protein</fullName>
    </submittedName>
</protein>
<evidence type="ECO:0000313" key="3">
    <source>
        <dbReference type="EMBL" id="CAF1229527.1"/>
    </source>
</evidence>
<dbReference type="Pfam" id="PF08939">
    <property type="entry name" value="Bles03"/>
    <property type="match status" value="1"/>
</dbReference>
<dbReference type="EMBL" id="CAJNOQ010001905">
    <property type="protein sequence ID" value="CAF0926650.1"/>
    <property type="molecule type" value="Genomic_DNA"/>
</dbReference>
<evidence type="ECO:0000313" key="6">
    <source>
        <dbReference type="Proteomes" id="UP000663829"/>
    </source>
</evidence>
<gene>
    <name evidence="2" type="ORF">GPM918_LOCUS9954</name>
    <name evidence="3" type="ORF">OVA965_LOCUS25307</name>
    <name evidence="4" type="ORF">SRO942_LOCUS9955</name>
    <name evidence="5" type="ORF">TMI583_LOCUS26033</name>
</gene>
<dbReference type="OrthoDB" id="10067381at2759"/>
<dbReference type="EMBL" id="CAJOBC010001905">
    <property type="protein sequence ID" value="CAF3705161.1"/>
    <property type="molecule type" value="Genomic_DNA"/>
</dbReference>
<comment type="caution">
    <text evidence="2">The sequence shown here is derived from an EMBL/GenBank/DDBJ whole genome shotgun (WGS) entry which is preliminary data.</text>
</comment>
<reference evidence="2" key="1">
    <citation type="submission" date="2021-02" db="EMBL/GenBank/DDBJ databases">
        <authorList>
            <person name="Nowell W R."/>
        </authorList>
    </citation>
    <scope>NUCLEOTIDE SEQUENCE</scope>
</reference>
<dbReference type="SUPFAM" id="SSF55418">
    <property type="entry name" value="eIF4e-like"/>
    <property type="match status" value="1"/>
</dbReference>
<dbReference type="EMBL" id="CAJOBA010037189">
    <property type="protein sequence ID" value="CAF4037413.1"/>
    <property type="molecule type" value="Genomic_DNA"/>
</dbReference>
<evidence type="ECO:0000313" key="2">
    <source>
        <dbReference type="EMBL" id="CAF0926650.1"/>
    </source>
</evidence>
<dbReference type="InterPro" id="IPR023398">
    <property type="entry name" value="TIF_eIF4e-like"/>
</dbReference>
<proteinExistence type="inferred from homology"/>
<accession>A0A814BIP3</accession>
<dbReference type="AlphaFoldDB" id="A0A814BIP3"/>
<keyword evidence="6" id="KW-1185">Reference proteome</keyword>
<dbReference type="Proteomes" id="UP000682733">
    <property type="component" value="Unassembled WGS sequence"/>
</dbReference>
<dbReference type="Proteomes" id="UP000681722">
    <property type="component" value="Unassembled WGS sequence"/>
</dbReference>
<dbReference type="InterPro" id="IPR015034">
    <property type="entry name" value="Bles03"/>
</dbReference>